<dbReference type="EMBL" id="CP024847">
    <property type="protein sequence ID" value="AUR52694.1"/>
    <property type="molecule type" value="Genomic_DNA"/>
</dbReference>
<dbReference type="Gene3D" id="3.40.50.720">
    <property type="entry name" value="NAD(P)-binding Rossmann-like Domain"/>
    <property type="match status" value="2"/>
</dbReference>
<dbReference type="KEGG" id="nba:CUN60_10430"/>
<dbReference type="Proteomes" id="UP000236655">
    <property type="component" value="Chromosome"/>
</dbReference>
<evidence type="ECO:0000313" key="2">
    <source>
        <dbReference type="Proteomes" id="UP000236655"/>
    </source>
</evidence>
<evidence type="ECO:0000313" key="1">
    <source>
        <dbReference type="EMBL" id="AUR52694.1"/>
    </source>
</evidence>
<organism evidence="1 2">
    <name type="scientific">Aquella oligotrophica</name>
    <dbReference type="NCBI Taxonomy" id="2067065"/>
    <lineage>
        <taxon>Bacteria</taxon>
        <taxon>Pseudomonadati</taxon>
        <taxon>Pseudomonadota</taxon>
        <taxon>Betaproteobacteria</taxon>
        <taxon>Neisseriales</taxon>
        <taxon>Neisseriaceae</taxon>
        <taxon>Aquella</taxon>
    </lineage>
</organism>
<protein>
    <recommendedName>
        <fullName evidence="3">Glyoxylate/hydroxypyruvate reductase A</fullName>
    </recommendedName>
</protein>
<proteinExistence type="predicted"/>
<name>A0A2I7N8A7_9NEIS</name>
<dbReference type="AlphaFoldDB" id="A0A2I7N8A7"/>
<reference evidence="2" key="1">
    <citation type="submission" date="2017-11" db="EMBL/GenBank/DDBJ databases">
        <authorList>
            <person name="Chan K.G."/>
            <person name="Lee L.S."/>
        </authorList>
    </citation>
    <scope>NUCLEOTIDE SEQUENCE [LARGE SCALE GENOMIC DNA]</scope>
    <source>
        <strain evidence="2">DSM 100970</strain>
    </source>
</reference>
<sequence length="154" mass="17871">MQILFIAGQNDEERLRYKDFVSRWLTAFDNYVPELKIHVYPDDNFDPDDIEVVLIWKHPYGLLNKFKNLKAIQVMAAGVDHALADKELPNVPIARIIDPDMAKDLAQYAAAYVLKIIKRIDHWQQKQKEHRWTKQPPFNFSHLTIGIMGLGAMG</sequence>
<evidence type="ECO:0008006" key="3">
    <source>
        <dbReference type="Google" id="ProtNLM"/>
    </source>
</evidence>
<accession>A0A2I7N8A7</accession>
<gene>
    <name evidence="1" type="ORF">CUN60_10430</name>
</gene>
<keyword evidence="2" id="KW-1185">Reference proteome</keyword>
<dbReference type="OrthoDB" id="9787219at2"/>
<dbReference type="RefSeq" id="WP_102951982.1">
    <property type="nucleotide sequence ID" value="NZ_CP024847.1"/>
</dbReference>
<dbReference type="SUPFAM" id="SSF52283">
    <property type="entry name" value="Formate/glycerate dehydrogenase catalytic domain-like"/>
    <property type="match status" value="1"/>
</dbReference>